<proteinExistence type="predicted"/>
<dbReference type="Gene3D" id="3.40.430.10">
    <property type="entry name" value="Dihydrofolate Reductase, subunit A"/>
    <property type="match status" value="1"/>
</dbReference>
<dbReference type="Proteomes" id="UP000284841">
    <property type="component" value="Unassembled WGS sequence"/>
</dbReference>
<dbReference type="RefSeq" id="WP_118334188.1">
    <property type="nucleotide sequence ID" value="NZ_AP025567.1"/>
</dbReference>
<protein>
    <submittedName>
        <fullName evidence="2">Dihydrofolate reductase</fullName>
    </submittedName>
</protein>
<dbReference type="OrthoDB" id="195113at2"/>
<dbReference type="Pfam" id="PF01872">
    <property type="entry name" value="RibD_C"/>
    <property type="match status" value="1"/>
</dbReference>
<sequence length="176" mass="19808">MRKAVLYIAMSLDGFIAELSGGVDWLKGDGSEPDTLGSYPAFYEKVDTIILGYTTYHQVATELFPEKWIYSGKKSYVLTHKDLQSTEDIVFTDRHMSELLRELKNAEGGDIWICGGADIVNQLLELDLIDSFCISVIPTILGEGISLFQNKRVRKDLRLISTCSYDGIVDLVYEPR</sequence>
<dbReference type="InterPro" id="IPR024072">
    <property type="entry name" value="DHFR-like_dom_sf"/>
</dbReference>
<evidence type="ECO:0000313" key="2">
    <source>
        <dbReference type="EMBL" id="RHJ90032.1"/>
    </source>
</evidence>
<dbReference type="SUPFAM" id="SSF53597">
    <property type="entry name" value="Dihydrofolate reductase-like"/>
    <property type="match status" value="1"/>
</dbReference>
<reference evidence="2 3" key="1">
    <citation type="submission" date="2018-08" db="EMBL/GenBank/DDBJ databases">
        <title>A genome reference for cultivated species of the human gut microbiota.</title>
        <authorList>
            <person name="Zou Y."/>
            <person name="Xue W."/>
            <person name="Luo G."/>
        </authorList>
    </citation>
    <scope>NUCLEOTIDE SEQUENCE [LARGE SCALE GENOMIC DNA]</scope>
    <source>
        <strain evidence="2 3">AM07-24</strain>
    </source>
</reference>
<dbReference type="PANTHER" id="PTHR38011">
    <property type="entry name" value="DIHYDROFOLATE REDUCTASE FAMILY PROTEIN (AFU_ORTHOLOGUE AFUA_8G06820)"/>
    <property type="match status" value="1"/>
</dbReference>
<dbReference type="InterPro" id="IPR002734">
    <property type="entry name" value="RibDG_C"/>
</dbReference>
<dbReference type="InterPro" id="IPR050765">
    <property type="entry name" value="Riboflavin_Biosynth_HTPR"/>
</dbReference>
<evidence type="ECO:0000313" key="3">
    <source>
        <dbReference type="Proteomes" id="UP000284841"/>
    </source>
</evidence>
<dbReference type="EMBL" id="QRMS01000001">
    <property type="protein sequence ID" value="RHJ90032.1"/>
    <property type="molecule type" value="Genomic_DNA"/>
</dbReference>
<dbReference type="GO" id="GO:0008703">
    <property type="term" value="F:5-amino-6-(5-phosphoribosylamino)uracil reductase activity"/>
    <property type="evidence" value="ECO:0007669"/>
    <property type="project" value="InterPro"/>
</dbReference>
<dbReference type="STRING" id="1776384.GCA_900086585_03427"/>
<dbReference type="GO" id="GO:0009231">
    <property type="term" value="P:riboflavin biosynthetic process"/>
    <property type="evidence" value="ECO:0007669"/>
    <property type="project" value="InterPro"/>
</dbReference>
<evidence type="ECO:0000259" key="1">
    <source>
        <dbReference type="Pfam" id="PF01872"/>
    </source>
</evidence>
<organism evidence="2 3">
    <name type="scientific">Emergencia timonensis</name>
    <dbReference type="NCBI Taxonomy" id="1776384"/>
    <lineage>
        <taxon>Bacteria</taxon>
        <taxon>Bacillati</taxon>
        <taxon>Bacillota</taxon>
        <taxon>Clostridia</taxon>
        <taxon>Peptostreptococcales</taxon>
        <taxon>Anaerovoracaceae</taxon>
        <taxon>Emergencia</taxon>
    </lineage>
</organism>
<feature type="domain" description="Bacterial bifunctional deaminase-reductase C-terminal" evidence="1">
    <location>
        <begin position="5"/>
        <end position="166"/>
    </location>
</feature>
<keyword evidence="3" id="KW-1185">Reference proteome</keyword>
<name>A0A415E897_9FIRM</name>
<dbReference type="AlphaFoldDB" id="A0A415E897"/>
<gene>
    <name evidence="2" type="ORF">DW099_05640</name>
</gene>
<dbReference type="PANTHER" id="PTHR38011:SF11">
    <property type="entry name" value="2,5-DIAMINO-6-RIBOSYLAMINO-4(3H)-PYRIMIDINONE 5'-PHOSPHATE REDUCTASE"/>
    <property type="match status" value="1"/>
</dbReference>
<comment type="caution">
    <text evidence="2">The sequence shown here is derived from an EMBL/GenBank/DDBJ whole genome shotgun (WGS) entry which is preliminary data.</text>
</comment>
<accession>A0A415E897</accession>